<evidence type="ECO:0008006" key="5">
    <source>
        <dbReference type="Google" id="ProtNLM"/>
    </source>
</evidence>
<reference evidence="3 4" key="1">
    <citation type="submission" date="2024-02" db="EMBL/GenBank/DDBJ databases">
        <title>De novo assembly and annotation of 12 fungi associated with fruit tree decline syndrome in Ontario, Canada.</title>
        <authorList>
            <person name="Sulman M."/>
            <person name="Ellouze W."/>
            <person name="Ilyukhin E."/>
        </authorList>
    </citation>
    <scope>NUCLEOTIDE SEQUENCE [LARGE SCALE GENOMIC DNA]</scope>
    <source>
        <strain evidence="3 4">M169</strain>
    </source>
</reference>
<evidence type="ECO:0000256" key="2">
    <source>
        <dbReference type="SAM" id="SignalP"/>
    </source>
</evidence>
<gene>
    <name evidence="3" type="ORF">SLS63_004626</name>
</gene>
<protein>
    <recommendedName>
        <fullName evidence="5">Secreted protein</fullName>
    </recommendedName>
</protein>
<feature type="transmembrane region" description="Helical" evidence="1">
    <location>
        <begin position="42"/>
        <end position="61"/>
    </location>
</feature>
<organism evidence="3 4">
    <name type="scientific">Diaporthe eres</name>
    <name type="common">Phomopsis oblonga</name>
    <dbReference type="NCBI Taxonomy" id="83184"/>
    <lineage>
        <taxon>Eukaryota</taxon>
        <taxon>Fungi</taxon>
        <taxon>Dikarya</taxon>
        <taxon>Ascomycota</taxon>
        <taxon>Pezizomycotina</taxon>
        <taxon>Sordariomycetes</taxon>
        <taxon>Sordariomycetidae</taxon>
        <taxon>Diaporthales</taxon>
        <taxon>Diaporthaceae</taxon>
        <taxon>Diaporthe</taxon>
        <taxon>Diaporthe eres species complex</taxon>
    </lineage>
</organism>
<keyword evidence="1" id="KW-0812">Transmembrane</keyword>
<dbReference type="InterPro" id="IPR053161">
    <property type="entry name" value="Ulvan_degrading_GH"/>
</dbReference>
<keyword evidence="1" id="KW-1133">Transmembrane helix</keyword>
<name>A0ABR1PDF4_DIAER</name>
<dbReference type="EMBL" id="JAKNSF020000017">
    <property type="protein sequence ID" value="KAK7733840.1"/>
    <property type="molecule type" value="Genomic_DNA"/>
</dbReference>
<proteinExistence type="predicted"/>
<keyword evidence="1" id="KW-0472">Membrane</keyword>
<evidence type="ECO:0000256" key="1">
    <source>
        <dbReference type="SAM" id="Phobius"/>
    </source>
</evidence>
<feature type="chain" id="PRO_5045987344" description="Secreted protein" evidence="2">
    <location>
        <begin position="27"/>
        <end position="1089"/>
    </location>
</feature>
<dbReference type="Pfam" id="PF17132">
    <property type="entry name" value="Glyco_hydro_106"/>
    <property type="match status" value="1"/>
</dbReference>
<keyword evidence="4" id="KW-1185">Reference proteome</keyword>
<evidence type="ECO:0000313" key="3">
    <source>
        <dbReference type="EMBL" id="KAK7733840.1"/>
    </source>
</evidence>
<comment type="caution">
    <text evidence="3">The sequence shown here is derived from an EMBL/GenBank/DDBJ whole genome shotgun (WGS) entry which is preliminary data.</text>
</comment>
<dbReference type="PANTHER" id="PTHR36848">
    <property type="entry name" value="DNA-BINDING PROTEIN (PUTATIVE SECRETED PROTEIN)-RELATED"/>
    <property type="match status" value="1"/>
</dbReference>
<evidence type="ECO:0000313" key="4">
    <source>
        <dbReference type="Proteomes" id="UP001430848"/>
    </source>
</evidence>
<feature type="signal peptide" evidence="2">
    <location>
        <begin position="1"/>
        <end position="26"/>
    </location>
</feature>
<accession>A0ABR1PDF4</accession>
<keyword evidence="2" id="KW-0732">Signal</keyword>
<dbReference type="PANTHER" id="PTHR36848:SF2">
    <property type="entry name" value="SECRETED PROTEIN"/>
    <property type="match status" value="1"/>
</dbReference>
<sequence length="1089" mass="116924">MVRSCLLEGLVALAISTAVTVPYVAAQEGDFTNPGNLYRPRFRYWQVLISIFLLIYGVQLLTKQHRLPDASVSADIVAKDISSLADIGAGGIEYLPFYFYGLVYAQLIPVPDGPVEPPTDWSIYGFGDTAFNELFKETLQAIKDQGNGFNIDFALGPNQGAGVPSEPGTEGLSYEIASHIFKAPGNATVVAGETFSGPVPPPYLPDVLQGGLGFQGQLEQFGPANLTAVFALKVTGQASRSVFTYGVGDIAVPVFILDEDSYVDLTPNVSTDGQLEWTPPADGGNSTWKVFSYWQRYTNQRACRGGLNATTIIGNGSWTVDHFSTAGAAKVTDFWDQQILSDAETAELVADVAKYSWEDSMEILAALYWTPDFLSRFEQEMGYSLVKYLPLLYNPKNTWNGGILAYPELYQYGEYTADNTSVHDLDYRTVLTSAYQDYIDHFEEWSHARGVEYSNQPAYNLPMEMLRNIPSVDAPEGESLGFEDSVTSYRQLSGPAHISGRNVVSSEMGAVSGPAFNLTIPQFLYHGKVGFAGGITQQVLHGAPYSGNYPNTTWPGYTTFYYLYSEMWTPNLPTYGSGHLKDTLDYFGRNQWVLQQGVPKMDLAVYYYAAPWAPGGEDALGGADGLGALGYTYDYLSPQNLLLPQASVQDGVLAADGPSYKALVFSGQEIITLEAARAVLGFAQAGLPIIVVGDASALPSQTYPSTDVDQLANITAQIAQSSAVHFVASIEEISGALSDLSITPKAGLNCTSNPVYPLVRSDADSGIEYVFLYNDQYVSVDCSVSFTSSGSNPTPFVYNAFAGTQEELVEYTADGSVYTLPVNLAANETTILVFKSGSGTNGTSKPFVTSSSQNVASVKRSNSSDTSVLATVSSSGSASLTFDSGKTATFDVSLPATLDLPTWDIEIEDWHAPEDRFDVEAGTAITLHNLTGQALVPWTQLGAGFESVSGVGRYTTRFTVPSLPSSSNSSSSSGGAPSSRIGALLSLGPVVNTIRASIDGVQVAPIDPARPVVDVSDYVAEGQEHELVVEVTTTLFNRIKSEADQVQVWGQVASAQQSKYASQGPYEYGLLGPVTLEWVAVAEVDAGAL</sequence>
<dbReference type="Proteomes" id="UP001430848">
    <property type="component" value="Unassembled WGS sequence"/>
</dbReference>